<feature type="transmembrane region" description="Helical" evidence="1">
    <location>
        <begin position="335"/>
        <end position="354"/>
    </location>
</feature>
<dbReference type="EMBL" id="NPHW01002132">
    <property type="protein sequence ID" value="OXV12096.1"/>
    <property type="molecule type" value="Genomic_DNA"/>
</dbReference>
<keyword evidence="1" id="KW-0472">Membrane</keyword>
<reference evidence="3 4" key="1">
    <citation type="journal article" date="2015" name="Environ. Microbiol.">
        <title>Metagenome sequence of Elaphomyces granulatus from sporocarp tissue reveals Ascomycota ectomycorrhizal fingerprints of genome expansion and a Proteobacteria-rich microbiome.</title>
        <authorList>
            <person name="Quandt C.A."/>
            <person name="Kohler A."/>
            <person name="Hesse C.N."/>
            <person name="Sharpton T.J."/>
            <person name="Martin F."/>
            <person name="Spatafora J.W."/>
        </authorList>
    </citation>
    <scope>NUCLEOTIDE SEQUENCE [LARGE SCALE GENOMIC DNA]</scope>
    <source>
        <strain evidence="3 4">OSC145934</strain>
    </source>
</reference>
<dbReference type="AlphaFoldDB" id="A0A232M6U3"/>
<dbReference type="Proteomes" id="UP000243515">
    <property type="component" value="Unassembled WGS sequence"/>
</dbReference>
<evidence type="ECO:0000256" key="1">
    <source>
        <dbReference type="SAM" id="Phobius"/>
    </source>
</evidence>
<feature type="transmembrane region" description="Helical" evidence="1">
    <location>
        <begin position="290"/>
        <end position="315"/>
    </location>
</feature>
<dbReference type="InterPro" id="IPR022703">
    <property type="entry name" value="DUF3533"/>
</dbReference>
<dbReference type="OrthoDB" id="2140105at2759"/>
<feature type="transmembrane region" description="Helical" evidence="1">
    <location>
        <begin position="247"/>
        <end position="269"/>
    </location>
</feature>
<feature type="transmembrane region" description="Helical" evidence="1">
    <location>
        <begin position="366"/>
        <end position="386"/>
    </location>
</feature>
<comment type="caution">
    <text evidence="3">The sequence shown here is derived from an EMBL/GenBank/DDBJ whole genome shotgun (WGS) entry which is preliminary data.</text>
</comment>
<evidence type="ECO:0000313" key="4">
    <source>
        <dbReference type="Proteomes" id="UP000243515"/>
    </source>
</evidence>
<dbReference type="PANTHER" id="PTHR34814">
    <property type="entry name" value="NITROSOGUANIDINE RESISTANCE PROTEIN SNG1"/>
    <property type="match status" value="1"/>
</dbReference>
<evidence type="ECO:0000313" key="3">
    <source>
        <dbReference type="EMBL" id="OXV12096.1"/>
    </source>
</evidence>
<dbReference type="Pfam" id="PF12051">
    <property type="entry name" value="DUF3533"/>
    <property type="match status" value="1"/>
</dbReference>
<feature type="transmembrane region" description="Helical" evidence="1">
    <location>
        <begin position="181"/>
        <end position="200"/>
    </location>
</feature>
<dbReference type="GO" id="GO:0016020">
    <property type="term" value="C:membrane"/>
    <property type="evidence" value="ECO:0007669"/>
    <property type="project" value="TreeGrafter"/>
</dbReference>
<dbReference type="InterPro" id="IPR053001">
    <property type="entry name" value="MNNG_permease-like"/>
</dbReference>
<keyword evidence="1" id="KW-0812">Transmembrane</keyword>
<proteinExistence type="predicted"/>
<keyword evidence="4" id="KW-1185">Reference proteome</keyword>
<organism evidence="3 4">
    <name type="scientific">Elaphomyces granulatus</name>
    <dbReference type="NCBI Taxonomy" id="519963"/>
    <lineage>
        <taxon>Eukaryota</taxon>
        <taxon>Fungi</taxon>
        <taxon>Dikarya</taxon>
        <taxon>Ascomycota</taxon>
        <taxon>Pezizomycotina</taxon>
        <taxon>Eurotiomycetes</taxon>
        <taxon>Eurotiomycetidae</taxon>
        <taxon>Eurotiales</taxon>
        <taxon>Elaphomycetaceae</taxon>
        <taxon>Elaphomyces</taxon>
    </lineage>
</organism>
<evidence type="ECO:0000259" key="2">
    <source>
        <dbReference type="Pfam" id="PF12051"/>
    </source>
</evidence>
<gene>
    <name evidence="3" type="ORF">Egran_00143</name>
</gene>
<protein>
    <recommendedName>
        <fullName evidence="2">DUF3533 domain-containing protein</fullName>
    </recommendedName>
</protein>
<accession>A0A232M6U3</accession>
<feature type="transmembrane region" description="Helical" evidence="1">
    <location>
        <begin position="39"/>
        <end position="58"/>
    </location>
</feature>
<sequence length="405" mass="45778">MTSTCRDGVQQDNEEQRARTVPFWHHELRGVWFRVGGRWVLTVLLLSTFMVGTLSLYWGALSNVERNLPTLTVWVVDFDGQAAPYNTTPPFVGPIVIETIVNMSLSKYDRLGWKIMSPRDFQNDLSQVKQKIYEQHAYAAIVVNHNATALLRASVQQGNKSYDPSGAGEVIYMSARDQITYSSYILPAIIHVVNSALHAFGSEWIMDLSSNVTSQDIFRVPQAINPGIDFTFLDLRPFGPAVASPSITVGLVYLIIFSFFSFPFFMPLYDELISRDHPRLRPSHMITLRIIATMGSYLSLSFCFSLVSVLFHIPFSHHSASETTEAVNPDAYGKGSFFIVWMLNWVGMAALGLPSENMTMFLGMPWNALWLIFWVLSNVSTAFNSLDLAPGFFRWGYVWPLHRSM</sequence>
<name>A0A232M6U3_9EURO</name>
<feature type="domain" description="DUF3533" evidence="2">
    <location>
        <begin position="43"/>
        <end position="404"/>
    </location>
</feature>
<dbReference type="PANTHER" id="PTHR34814:SF1">
    <property type="entry name" value="NITROSOGUANIDINE RESISTANCE PROTEIN SNG1"/>
    <property type="match status" value="1"/>
</dbReference>
<keyword evidence="1" id="KW-1133">Transmembrane helix</keyword>